<comment type="pathway">
    <text evidence="2">Cofactor biosynthesis; thiamine diphosphate biosynthesis.</text>
</comment>
<keyword evidence="5" id="KW-0784">Thiamine biosynthesis</keyword>
<dbReference type="InterPro" id="IPR033983">
    <property type="entry name" value="Thiazole_synthase_ThiG"/>
</dbReference>
<evidence type="ECO:0000259" key="8">
    <source>
        <dbReference type="Pfam" id="PF05690"/>
    </source>
</evidence>
<dbReference type="CDD" id="cd04728">
    <property type="entry name" value="ThiG"/>
    <property type="match status" value="1"/>
</dbReference>
<evidence type="ECO:0000256" key="1">
    <source>
        <dbReference type="ARBA" id="ARBA00002834"/>
    </source>
</evidence>
<evidence type="ECO:0000256" key="3">
    <source>
        <dbReference type="ARBA" id="ARBA00011960"/>
    </source>
</evidence>
<sequence length="258" mass="27790">MDKDSLDIAGLTLNSRVFIGSGKFPDNELIPEIIKASGSQVITVAVRRFDFNNVNENILEFIPEHVFLMPNTSGARNAEEAVRIANIARATVKTDLIKIEIMTDNKYLLPDNYQTAKACELLVKEGFKAFAYMNADLYAARDMQNAGASAIMPLGSPIGTNKGLQTKEMIRILIEEMDAPIIVDAGIGKPSDACECMEMGCTAVMINTAISSSESPILMASAFKNAVKAGRKAFVAKLGTVSTVAKASSPLTNFLNES</sequence>
<feature type="domain" description="Thiazole synthase ThiG" evidence="8">
    <location>
        <begin position="8"/>
        <end position="250"/>
    </location>
</feature>
<dbReference type="EC" id="2.8.1.10" evidence="3"/>
<accession>B6YS03</accession>
<reference evidence="10" key="1">
    <citation type="journal article" date="2008" name="Science">
        <title>Genome of an endosymbiont coupling N2 fixation to cellulolysis within RT protist cells in termite gut.</title>
        <authorList>
            <person name="Hongoh Y."/>
            <person name="Sharma V.K."/>
            <person name="Prakash T."/>
            <person name="Noda S."/>
            <person name="Toh H."/>
            <person name="Taylor T.D."/>
            <person name="Kudo T."/>
            <person name="Sakaki Y."/>
            <person name="Toyoda A."/>
            <person name="Hattori M."/>
            <person name="Ohkuma M."/>
        </authorList>
    </citation>
    <scope>NUCLEOTIDE SEQUENCE [LARGE SCALE GENOMIC DNA]</scope>
</reference>
<dbReference type="GO" id="GO:1990107">
    <property type="term" value="F:thiazole synthase activity"/>
    <property type="evidence" value="ECO:0007669"/>
    <property type="project" value="UniProtKB-EC"/>
</dbReference>
<dbReference type="SUPFAM" id="SSF110399">
    <property type="entry name" value="ThiG-like"/>
    <property type="match status" value="1"/>
</dbReference>
<dbReference type="RefSeq" id="WP_012573731.1">
    <property type="nucleotide sequence ID" value="NC_011565.1"/>
</dbReference>
<dbReference type="AlphaFoldDB" id="B6YS03"/>
<dbReference type="InterPro" id="IPR013785">
    <property type="entry name" value="Aldolase_TIM"/>
</dbReference>
<dbReference type="Proteomes" id="UP000000723">
    <property type="component" value="Chromosome"/>
</dbReference>
<gene>
    <name evidence="9" type="ordered locus">CFPG_712</name>
</gene>
<evidence type="ECO:0000313" key="10">
    <source>
        <dbReference type="Proteomes" id="UP000000723"/>
    </source>
</evidence>
<dbReference type="GO" id="GO:0009229">
    <property type="term" value="P:thiamine diphosphate biosynthetic process"/>
    <property type="evidence" value="ECO:0007669"/>
    <property type="project" value="UniProtKB-UniPathway"/>
</dbReference>
<dbReference type="Pfam" id="PF05690">
    <property type="entry name" value="ThiG"/>
    <property type="match status" value="1"/>
</dbReference>
<evidence type="ECO:0000313" key="9">
    <source>
        <dbReference type="EMBL" id="BAG83975.1"/>
    </source>
</evidence>
<dbReference type="STRING" id="511995.CFPG_712"/>
<dbReference type="OrthoDB" id="9805935at2"/>
<protein>
    <recommendedName>
        <fullName evidence="3">thiazole synthase</fullName>
        <ecNumber evidence="3">2.8.1.10</ecNumber>
    </recommendedName>
</protein>
<dbReference type="EMBL" id="AP010656">
    <property type="protein sequence ID" value="BAG83975.1"/>
    <property type="molecule type" value="Genomic_DNA"/>
</dbReference>
<evidence type="ECO:0000256" key="4">
    <source>
        <dbReference type="ARBA" id="ARBA00022679"/>
    </source>
</evidence>
<dbReference type="PANTHER" id="PTHR34266">
    <property type="entry name" value="THIAZOLE SYNTHASE"/>
    <property type="match status" value="1"/>
</dbReference>
<keyword evidence="10" id="KW-1185">Reference proteome</keyword>
<name>B6YS03_AZOPC</name>
<dbReference type="HOGENOM" id="CLU_062233_1_0_10"/>
<organism evidence="9 10">
    <name type="scientific">Azobacteroides pseudotrichonymphae genomovar. CFP2</name>
    <dbReference type="NCBI Taxonomy" id="511995"/>
    <lineage>
        <taxon>Bacteria</taxon>
        <taxon>Pseudomonadati</taxon>
        <taxon>Bacteroidota</taxon>
        <taxon>Bacteroidia</taxon>
        <taxon>Bacteroidales</taxon>
        <taxon>Candidatus Azobacteroides</taxon>
    </lineage>
</organism>
<dbReference type="PANTHER" id="PTHR34266:SF2">
    <property type="entry name" value="THIAZOLE SYNTHASE"/>
    <property type="match status" value="1"/>
</dbReference>
<comment type="catalytic activity">
    <reaction evidence="7">
        <text>[ThiS sulfur-carrier protein]-C-terminal-Gly-aminoethanethioate + 2-iminoacetate + 1-deoxy-D-xylulose 5-phosphate = [ThiS sulfur-carrier protein]-C-terminal Gly-Gly + 2-[(2R,5Z)-2-carboxy-4-methylthiazol-5(2H)-ylidene]ethyl phosphate + 2 H2O + H(+)</text>
        <dbReference type="Rhea" id="RHEA:26297"/>
        <dbReference type="Rhea" id="RHEA-COMP:12909"/>
        <dbReference type="Rhea" id="RHEA-COMP:19908"/>
        <dbReference type="ChEBI" id="CHEBI:15377"/>
        <dbReference type="ChEBI" id="CHEBI:15378"/>
        <dbReference type="ChEBI" id="CHEBI:57792"/>
        <dbReference type="ChEBI" id="CHEBI:62899"/>
        <dbReference type="ChEBI" id="CHEBI:77846"/>
        <dbReference type="ChEBI" id="CHEBI:90778"/>
        <dbReference type="ChEBI" id="CHEBI:232372"/>
        <dbReference type="EC" id="2.8.1.10"/>
    </reaction>
</comment>
<evidence type="ECO:0000256" key="7">
    <source>
        <dbReference type="ARBA" id="ARBA00049897"/>
    </source>
</evidence>
<evidence type="ECO:0000256" key="6">
    <source>
        <dbReference type="ARBA" id="ARBA00023270"/>
    </source>
</evidence>
<dbReference type="InterPro" id="IPR008867">
    <property type="entry name" value="ThiG"/>
</dbReference>
<dbReference type="eggNOG" id="COG2022">
    <property type="taxonomic scope" value="Bacteria"/>
</dbReference>
<keyword evidence="6" id="KW-0704">Schiff base</keyword>
<comment type="function">
    <text evidence="1">Catalyzes the rearrangement of 1-deoxy-D-xylulose 5-phosphate (DXP) to produce the thiazole phosphate moiety of thiamine. Sulfur is provided by the thiocarboxylate moiety of the carrier protein ThiS. In vitro, sulfur can be provided by H(2)S.</text>
</comment>
<dbReference type="UniPathway" id="UPA00060"/>
<evidence type="ECO:0000256" key="5">
    <source>
        <dbReference type="ARBA" id="ARBA00022977"/>
    </source>
</evidence>
<keyword evidence="4" id="KW-0808">Transferase</keyword>
<evidence type="ECO:0000256" key="2">
    <source>
        <dbReference type="ARBA" id="ARBA00004948"/>
    </source>
</evidence>
<dbReference type="KEGG" id="aps:CFPG_712"/>
<dbReference type="Gene3D" id="3.20.20.70">
    <property type="entry name" value="Aldolase class I"/>
    <property type="match status" value="1"/>
</dbReference>
<proteinExistence type="predicted"/>